<dbReference type="OrthoDB" id="115252at2"/>
<dbReference type="RefSeq" id="WP_079413524.1">
    <property type="nucleotide sequence ID" value="NZ_MBTG01000012.1"/>
</dbReference>
<dbReference type="SUPFAM" id="SSF56112">
    <property type="entry name" value="Protein kinase-like (PK-like)"/>
    <property type="match status" value="1"/>
</dbReference>
<protein>
    <recommendedName>
        <fullName evidence="1">Aminoglycoside phosphotransferase domain-containing protein</fullName>
    </recommendedName>
</protein>
<accession>A0A1V4HKS2</accession>
<gene>
    <name evidence="2" type="ORF">BC351_05060</name>
</gene>
<sequence>MAENRNINSQVSLIAEETGLADISPIVLSSGGNLIIHLAPHPIVARAATVISNEEDTEYVYNILDRELRVARHLQSKGIPVLLPTDLIDAGPTNVGGTWMTFWEYVTPVPLQPPSPSEAVEMVNRLSIAMKEYSEELPRLGVWERTCQSAVRLKSHSDQRVQALLDVFVRVDEQMRSEPSRLMPCHGDAHARNILPSSEGWLWTDFEDVSLMPAYWDLASFVGNLALFGGTQEPTFRYIVEHIDNSTDLQAFGFAITARIIMSTLGNLDFALAGHGDLKFATRQLELAGDFIHQIDLMMDGK</sequence>
<dbReference type="Gene3D" id="3.90.1200.10">
    <property type="match status" value="1"/>
</dbReference>
<dbReference type="EMBL" id="MBTG01000012">
    <property type="protein sequence ID" value="OPH57861.1"/>
    <property type="molecule type" value="Genomic_DNA"/>
</dbReference>
<dbReference type="Proteomes" id="UP000190626">
    <property type="component" value="Unassembled WGS sequence"/>
</dbReference>
<dbReference type="InterPro" id="IPR002575">
    <property type="entry name" value="Aminoglycoside_PTrfase"/>
</dbReference>
<organism evidence="2 3">
    <name type="scientific">Paenibacillus ferrarius</name>
    <dbReference type="NCBI Taxonomy" id="1469647"/>
    <lineage>
        <taxon>Bacteria</taxon>
        <taxon>Bacillati</taxon>
        <taxon>Bacillota</taxon>
        <taxon>Bacilli</taxon>
        <taxon>Bacillales</taxon>
        <taxon>Paenibacillaceae</taxon>
        <taxon>Paenibacillus</taxon>
    </lineage>
</organism>
<dbReference type="AlphaFoldDB" id="A0A1V4HKS2"/>
<dbReference type="Pfam" id="PF01636">
    <property type="entry name" value="APH"/>
    <property type="match status" value="1"/>
</dbReference>
<evidence type="ECO:0000313" key="3">
    <source>
        <dbReference type="Proteomes" id="UP000190626"/>
    </source>
</evidence>
<dbReference type="STRING" id="1469647.BC351_05060"/>
<evidence type="ECO:0000313" key="2">
    <source>
        <dbReference type="EMBL" id="OPH57861.1"/>
    </source>
</evidence>
<evidence type="ECO:0000259" key="1">
    <source>
        <dbReference type="Pfam" id="PF01636"/>
    </source>
</evidence>
<feature type="domain" description="Aminoglycoside phosphotransferase" evidence="1">
    <location>
        <begin position="64"/>
        <end position="237"/>
    </location>
</feature>
<dbReference type="InterPro" id="IPR011009">
    <property type="entry name" value="Kinase-like_dom_sf"/>
</dbReference>
<comment type="caution">
    <text evidence="2">The sequence shown here is derived from an EMBL/GenBank/DDBJ whole genome shotgun (WGS) entry which is preliminary data.</text>
</comment>
<name>A0A1V4HKS2_9BACL</name>
<keyword evidence="3" id="KW-1185">Reference proteome</keyword>
<proteinExistence type="predicted"/>
<reference evidence="3" key="1">
    <citation type="submission" date="2016-07" db="EMBL/GenBank/DDBJ databases">
        <authorList>
            <person name="Florea S."/>
            <person name="Webb J.S."/>
            <person name="Jaromczyk J."/>
            <person name="Schardl C.L."/>
        </authorList>
    </citation>
    <scope>NUCLEOTIDE SEQUENCE [LARGE SCALE GENOMIC DNA]</scope>
    <source>
        <strain evidence="3">CY1</strain>
    </source>
</reference>